<keyword evidence="2" id="KW-1185">Reference proteome</keyword>
<dbReference type="EMBL" id="VSTH01000051">
    <property type="protein sequence ID" value="TYO65468.1"/>
    <property type="molecule type" value="Genomic_DNA"/>
</dbReference>
<dbReference type="Proteomes" id="UP000324797">
    <property type="component" value="Unassembled WGS sequence"/>
</dbReference>
<comment type="caution">
    <text evidence="1">The sequence shown here is derived from an EMBL/GenBank/DDBJ whole genome shotgun (WGS) entry which is preliminary data.</text>
</comment>
<evidence type="ECO:0000313" key="2">
    <source>
        <dbReference type="Proteomes" id="UP000324797"/>
    </source>
</evidence>
<protein>
    <submittedName>
        <fullName evidence="1">Uncharacterized protein</fullName>
    </submittedName>
</protein>
<name>A0A5S4YMW4_9BRAD</name>
<dbReference type="AlphaFoldDB" id="A0A5S4YMW4"/>
<dbReference type="RefSeq" id="WP_148740402.1">
    <property type="nucleotide sequence ID" value="NZ_VSTH01000051.1"/>
</dbReference>
<organism evidence="1 2">
    <name type="scientific">Bradyrhizobium hipponense</name>
    <dbReference type="NCBI Taxonomy" id="2605638"/>
    <lineage>
        <taxon>Bacteria</taxon>
        <taxon>Pseudomonadati</taxon>
        <taxon>Pseudomonadota</taxon>
        <taxon>Alphaproteobacteria</taxon>
        <taxon>Hyphomicrobiales</taxon>
        <taxon>Nitrobacteraceae</taxon>
        <taxon>Bradyrhizobium</taxon>
    </lineage>
</organism>
<gene>
    <name evidence="1" type="ORF">FXV83_16160</name>
</gene>
<reference evidence="1 2" key="1">
    <citation type="submission" date="2019-08" db="EMBL/GenBank/DDBJ databases">
        <title>Bradyrhizobium hipponensis sp. nov., a rhizobium isolated from a Lupinus angustifolius root nodule in Tunisia.</title>
        <authorList>
            <person name="Off K."/>
            <person name="Rejili M."/>
            <person name="Mars M."/>
            <person name="Brachmann A."/>
            <person name="Marin M."/>
        </authorList>
    </citation>
    <scope>NUCLEOTIDE SEQUENCE [LARGE SCALE GENOMIC DNA]</scope>
    <source>
        <strain evidence="2">aSej3</strain>
    </source>
</reference>
<sequence>MKVWIVEGEHHSVPGIIVKVCASKTLADLEAVALVNIILNDLIDDEKIEVTVDNWEEELEDAKVAYVDHFNSMPRVEISEHEVIGS</sequence>
<evidence type="ECO:0000313" key="1">
    <source>
        <dbReference type="EMBL" id="TYO65468.1"/>
    </source>
</evidence>
<proteinExistence type="predicted"/>
<accession>A0A5S4YMW4</accession>